<feature type="region of interest" description="Disordered" evidence="1">
    <location>
        <begin position="51"/>
        <end position="73"/>
    </location>
</feature>
<gene>
    <name evidence="3" type="ORF">WN55_08220</name>
</gene>
<dbReference type="Proteomes" id="UP000076502">
    <property type="component" value="Unassembled WGS sequence"/>
</dbReference>
<keyword evidence="4" id="KW-1185">Reference proteome</keyword>
<keyword evidence="2" id="KW-0732">Signal</keyword>
<accession>A0A154PSP6</accession>
<evidence type="ECO:0000256" key="1">
    <source>
        <dbReference type="SAM" id="MobiDB-lite"/>
    </source>
</evidence>
<sequence length="376" mass="42077">MVSAHALWLLGVALATLILRKHPNGPPHTDRSKVCLCGRNYMDNVTESVMEVSELPPEPETKENQKEKEQGTEKCELEPTMAIIKKAIRSMLFCGRRGGQGGGQRGGQRGDRAILVYYSDRNQKMDYQQPSSSGLADKKRSNKGKVFQLSWLKNNIFKDWLKSDNNKKAFCTACNKVLACGKSELIRHSRTQLHIKNTSKSCDITPSVLLPKVDSNSDLDHVNKVKTAEIKLAAFYAEHNIAFQTINHMVPLLKETCSDPQVVKDLKLSRTKYMDNVTESVMEVSELPPEPETKENEKEKEQKCELEPTMAIIKKAIRSMLFLGHRGGQGGSQRVGQRGAVMPVMPESWYSLPPPLSHSDVPATPTSRPPCWHTQA</sequence>
<feature type="compositionally biased region" description="Basic and acidic residues" evidence="1">
    <location>
        <begin position="59"/>
        <end position="73"/>
    </location>
</feature>
<evidence type="ECO:0000313" key="3">
    <source>
        <dbReference type="EMBL" id="KZC14945.1"/>
    </source>
</evidence>
<feature type="region of interest" description="Disordered" evidence="1">
    <location>
        <begin position="282"/>
        <end position="304"/>
    </location>
</feature>
<evidence type="ECO:0000313" key="4">
    <source>
        <dbReference type="Proteomes" id="UP000076502"/>
    </source>
</evidence>
<reference evidence="3 4" key="1">
    <citation type="submission" date="2015-07" db="EMBL/GenBank/DDBJ databases">
        <title>The genome of Dufourea novaeangliae.</title>
        <authorList>
            <person name="Pan H."/>
            <person name="Kapheim K."/>
        </authorList>
    </citation>
    <scope>NUCLEOTIDE SEQUENCE [LARGE SCALE GENOMIC DNA]</scope>
    <source>
        <strain evidence="3">0120121106</strain>
        <tissue evidence="3">Whole body</tissue>
    </source>
</reference>
<feature type="signal peptide" evidence="2">
    <location>
        <begin position="1"/>
        <end position="15"/>
    </location>
</feature>
<proteinExistence type="predicted"/>
<organism evidence="3 4">
    <name type="scientific">Dufourea novaeangliae</name>
    <name type="common">Sweat bee</name>
    <dbReference type="NCBI Taxonomy" id="178035"/>
    <lineage>
        <taxon>Eukaryota</taxon>
        <taxon>Metazoa</taxon>
        <taxon>Ecdysozoa</taxon>
        <taxon>Arthropoda</taxon>
        <taxon>Hexapoda</taxon>
        <taxon>Insecta</taxon>
        <taxon>Pterygota</taxon>
        <taxon>Neoptera</taxon>
        <taxon>Endopterygota</taxon>
        <taxon>Hymenoptera</taxon>
        <taxon>Apocrita</taxon>
        <taxon>Aculeata</taxon>
        <taxon>Apoidea</taxon>
        <taxon>Anthophila</taxon>
        <taxon>Halictidae</taxon>
        <taxon>Rophitinae</taxon>
        <taxon>Dufourea</taxon>
    </lineage>
</organism>
<feature type="region of interest" description="Disordered" evidence="1">
    <location>
        <begin position="356"/>
        <end position="376"/>
    </location>
</feature>
<evidence type="ECO:0008006" key="5">
    <source>
        <dbReference type="Google" id="ProtNLM"/>
    </source>
</evidence>
<protein>
    <recommendedName>
        <fullName evidence="5">BED-type domain-containing protein</fullName>
    </recommendedName>
</protein>
<dbReference type="EMBL" id="KQ435174">
    <property type="protein sequence ID" value="KZC14945.1"/>
    <property type="molecule type" value="Genomic_DNA"/>
</dbReference>
<name>A0A154PSP6_DUFNO</name>
<evidence type="ECO:0000256" key="2">
    <source>
        <dbReference type="SAM" id="SignalP"/>
    </source>
</evidence>
<feature type="chain" id="PRO_5012158701" description="BED-type domain-containing protein" evidence="2">
    <location>
        <begin position="16"/>
        <end position="376"/>
    </location>
</feature>
<feature type="compositionally biased region" description="Basic and acidic residues" evidence="1">
    <location>
        <begin position="291"/>
        <end position="304"/>
    </location>
</feature>
<dbReference type="AlphaFoldDB" id="A0A154PSP6"/>